<dbReference type="RefSeq" id="WP_083610405.1">
    <property type="nucleotide sequence ID" value="NZ_LVWA01000010.1"/>
</dbReference>
<dbReference type="EMBL" id="LVWA01000010">
    <property type="protein sequence ID" value="OKL39214.1"/>
    <property type="molecule type" value="Genomic_DNA"/>
</dbReference>
<protein>
    <recommendedName>
        <fullName evidence="4">Class I SAM-dependent methyltransferase</fullName>
    </recommendedName>
</protein>
<keyword evidence="3" id="KW-1185">Reference proteome</keyword>
<dbReference type="STRING" id="1797110.A3841_04540"/>
<dbReference type="Proteomes" id="UP000186551">
    <property type="component" value="Unassembled WGS sequence"/>
</dbReference>
<keyword evidence="1" id="KW-0472">Membrane</keyword>
<organism evidence="2 3">
    <name type="scientific">Pontibacter flavimaris</name>
    <dbReference type="NCBI Taxonomy" id="1797110"/>
    <lineage>
        <taxon>Bacteria</taxon>
        <taxon>Pseudomonadati</taxon>
        <taxon>Bacteroidota</taxon>
        <taxon>Cytophagia</taxon>
        <taxon>Cytophagales</taxon>
        <taxon>Hymenobacteraceae</taxon>
        <taxon>Pontibacter</taxon>
    </lineage>
</organism>
<feature type="transmembrane region" description="Helical" evidence="1">
    <location>
        <begin position="218"/>
        <end position="239"/>
    </location>
</feature>
<evidence type="ECO:0008006" key="4">
    <source>
        <dbReference type="Google" id="ProtNLM"/>
    </source>
</evidence>
<gene>
    <name evidence="2" type="ORF">A3841_04540</name>
</gene>
<evidence type="ECO:0000256" key="1">
    <source>
        <dbReference type="SAM" id="Phobius"/>
    </source>
</evidence>
<evidence type="ECO:0000313" key="2">
    <source>
        <dbReference type="EMBL" id="OKL39214.1"/>
    </source>
</evidence>
<sequence length="281" mass="31755">MRGRKTFAGATEYLSKKQPLNIRLQLFEFEDLRWFPHVLRQGMLDFLRFMITRLNAYEAAIPLLQELLERTHQRHITDLCSGAGGGIAAIQQQLSQRMGTTVRVTLSDLYPNLGAYEYLQESSGGAINFIPEPVNATAVPPGIKGVRTIFSSFHHFPPHLAKAILQDAAGRRAAIGIFEGASKSWLELLLLWLLFPILILLVTPFIRPFRLSRLFFTYILPLIPLGILWDGTVSLLRMYTPEQLQRMASEVKTANYTWRSGRAGAGPGKHVIYLIGYPEEF</sequence>
<reference evidence="2 3" key="1">
    <citation type="submission" date="2016-03" db="EMBL/GenBank/DDBJ databases">
        <title>Genome sequence of Pontibacter sp. nov., of the family cytophagaceae, isolated from marine sediment of the Yellow Sea, China.</title>
        <authorList>
            <person name="Zhang G."/>
            <person name="Zhang R."/>
        </authorList>
    </citation>
    <scope>NUCLEOTIDE SEQUENCE [LARGE SCALE GENOMIC DNA]</scope>
    <source>
        <strain evidence="2 3">S10-8</strain>
    </source>
</reference>
<comment type="caution">
    <text evidence="2">The sequence shown here is derived from an EMBL/GenBank/DDBJ whole genome shotgun (WGS) entry which is preliminary data.</text>
</comment>
<dbReference type="AlphaFoldDB" id="A0A1Q5PAH9"/>
<proteinExistence type="predicted"/>
<keyword evidence="1" id="KW-1133">Transmembrane helix</keyword>
<keyword evidence="1" id="KW-0812">Transmembrane</keyword>
<evidence type="ECO:0000313" key="3">
    <source>
        <dbReference type="Proteomes" id="UP000186551"/>
    </source>
</evidence>
<name>A0A1Q5PAH9_9BACT</name>
<dbReference type="OrthoDB" id="117053at2"/>
<accession>A0A1Q5PAH9</accession>
<feature type="transmembrane region" description="Helical" evidence="1">
    <location>
        <begin position="188"/>
        <end position="206"/>
    </location>
</feature>